<evidence type="ECO:0000256" key="5">
    <source>
        <dbReference type="SAM" id="MobiDB-lite"/>
    </source>
</evidence>
<name>A0AA38FS80_TAXCH</name>
<dbReference type="Proteomes" id="UP000824469">
    <property type="component" value="Unassembled WGS sequence"/>
</dbReference>
<organism evidence="7 8">
    <name type="scientific">Taxus chinensis</name>
    <name type="common">Chinese yew</name>
    <name type="synonym">Taxus wallichiana var. chinensis</name>
    <dbReference type="NCBI Taxonomy" id="29808"/>
    <lineage>
        <taxon>Eukaryota</taxon>
        <taxon>Viridiplantae</taxon>
        <taxon>Streptophyta</taxon>
        <taxon>Embryophyta</taxon>
        <taxon>Tracheophyta</taxon>
        <taxon>Spermatophyta</taxon>
        <taxon>Pinopsida</taxon>
        <taxon>Pinidae</taxon>
        <taxon>Conifers II</taxon>
        <taxon>Cupressales</taxon>
        <taxon>Taxaceae</taxon>
        <taxon>Taxus</taxon>
    </lineage>
</organism>
<dbReference type="InterPro" id="IPR056309">
    <property type="entry name" value="CGL160/ATPI_dom"/>
</dbReference>
<feature type="region of interest" description="Disordered" evidence="5">
    <location>
        <begin position="69"/>
        <end position="94"/>
    </location>
</feature>
<feature type="non-terminal residue" evidence="7">
    <location>
        <position position="1"/>
    </location>
</feature>
<evidence type="ECO:0000313" key="7">
    <source>
        <dbReference type="EMBL" id="KAH9309309.1"/>
    </source>
</evidence>
<evidence type="ECO:0000256" key="1">
    <source>
        <dbReference type="ARBA" id="ARBA00004141"/>
    </source>
</evidence>
<evidence type="ECO:0000313" key="8">
    <source>
        <dbReference type="Proteomes" id="UP000824469"/>
    </source>
</evidence>
<dbReference type="Pfam" id="PF24763">
    <property type="entry name" value="CGL160_C"/>
    <property type="match status" value="1"/>
</dbReference>
<dbReference type="PANTHER" id="PTHR34118">
    <property type="entry name" value="NF-KAPPA-B INHIBITOR-LIKE PROTEIN-RELATED"/>
    <property type="match status" value="1"/>
</dbReference>
<dbReference type="AlphaFoldDB" id="A0AA38FS80"/>
<sequence length="323" mass="35651">MLTSSSFIVHGDLTLLSSTRAISTITPSSKFVIRASGGLSSDPDSEELNANVPKIRFLKPRKVKISRWSKGDGPGEYGGPPAYIEPRKSWGGDNSDPLTTKNDFIWNKEWKSFVQVLPAEPPKVESPKQDQAAGFLSLNRAMALDSLEVDLSQELMKPSVSIIKQQVEAARFGISTDETMRMDKPRWRAAPTTREQQKWERASKATTGGTGMLMRNVNRNRDDPAVIAAQSREQYIWLKQRLQLITLTLGGLGIVSAYLSYSPEVATSFGAGFLGSLAYIRMLGNSVDSYGKQGVKGAARRVLGQPRLLVPVILVMMYNRWNG</sequence>
<accession>A0AA38FS80</accession>
<dbReference type="EMBL" id="JAHRHJ020000007">
    <property type="protein sequence ID" value="KAH9309309.1"/>
    <property type="molecule type" value="Genomic_DNA"/>
</dbReference>
<gene>
    <name evidence="7" type="ORF">KI387_037220</name>
</gene>
<evidence type="ECO:0000256" key="3">
    <source>
        <dbReference type="ARBA" id="ARBA00022989"/>
    </source>
</evidence>
<protein>
    <recommendedName>
        <fullName evidence="6">CGL160/ATPI domain-containing protein</fullName>
    </recommendedName>
</protein>
<reference evidence="7 8" key="1">
    <citation type="journal article" date="2021" name="Nat. Plants">
        <title>The Taxus genome provides insights into paclitaxel biosynthesis.</title>
        <authorList>
            <person name="Xiong X."/>
            <person name="Gou J."/>
            <person name="Liao Q."/>
            <person name="Li Y."/>
            <person name="Zhou Q."/>
            <person name="Bi G."/>
            <person name="Li C."/>
            <person name="Du R."/>
            <person name="Wang X."/>
            <person name="Sun T."/>
            <person name="Guo L."/>
            <person name="Liang H."/>
            <person name="Lu P."/>
            <person name="Wu Y."/>
            <person name="Zhang Z."/>
            <person name="Ro D.K."/>
            <person name="Shang Y."/>
            <person name="Huang S."/>
            <person name="Yan J."/>
        </authorList>
    </citation>
    <scope>NUCLEOTIDE SEQUENCE [LARGE SCALE GENOMIC DNA]</scope>
    <source>
        <strain evidence="7">Ta-2019</strain>
    </source>
</reference>
<proteinExistence type="predicted"/>
<comment type="caution">
    <text evidence="7">The sequence shown here is derived from an EMBL/GenBank/DDBJ whole genome shotgun (WGS) entry which is preliminary data.</text>
</comment>
<comment type="subcellular location">
    <subcellularLocation>
        <location evidence="1">Membrane</location>
        <topology evidence="1">Multi-pass membrane protein</topology>
    </subcellularLocation>
</comment>
<evidence type="ECO:0000256" key="4">
    <source>
        <dbReference type="ARBA" id="ARBA00023136"/>
    </source>
</evidence>
<dbReference type="OMA" id="YWGGDDE"/>
<feature type="domain" description="CGL160/ATPI" evidence="6">
    <location>
        <begin position="223"/>
        <end position="323"/>
    </location>
</feature>
<keyword evidence="2" id="KW-0812">Transmembrane</keyword>
<evidence type="ECO:0000259" key="6">
    <source>
        <dbReference type="Pfam" id="PF24763"/>
    </source>
</evidence>
<dbReference type="PANTHER" id="PTHR34118:SF6">
    <property type="entry name" value="PROTEIN CONSERVED ONLY IN THE GREEN LINEAGE 160, CHLOROPLASTIC"/>
    <property type="match status" value="1"/>
</dbReference>
<keyword evidence="3" id="KW-1133">Transmembrane helix</keyword>
<keyword evidence="8" id="KW-1185">Reference proteome</keyword>
<keyword evidence="4" id="KW-0472">Membrane</keyword>
<evidence type="ECO:0000256" key="2">
    <source>
        <dbReference type="ARBA" id="ARBA00022692"/>
    </source>
</evidence>
<dbReference type="GO" id="GO:0016020">
    <property type="term" value="C:membrane"/>
    <property type="evidence" value="ECO:0007669"/>
    <property type="project" value="UniProtKB-SubCell"/>
</dbReference>